<proteinExistence type="predicted"/>
<dbReference type="Pfam" id="PF19054">
    <property type="entry name" value="DUF5753"/>
    <property type="match status" value="1"/>
</dbReference>
<dbReference type="InterPro" id="IPR001387">
    <property type="entry name" value="Cro/C1-type_HTH"/>
</dbReference>
<dbReference type="EMBL" id="BOMM01000100">
    <property type="protein sequence ID" value="GIE16808.1"/>
    <property type="molecule type" value="Genomic_DNA"/>
</dbReference>
<evidence type="ECO:0000259" key="1">
    <source>
        <dbReference type="Pfam" id="PF19054"/>
    </source>
</evidence>
<sequence length="278" mass="30572">MKDPYLQEWLLAPDGVATHLRLLRGAQTGRDFAEAAGMRPAKLSKLELGQQVPTEEDIRQLVAAGGGAQTDADRLVAKLRQMPAVRSEGERQLRFSQVAAQRRLNDRLRNAGHVRIFESLYLPRPFQQLHYSRFVIAQLGQAHGSTEGFDQAAAVIAGSAQHLHDPARQFDVIVSEAVLRWQMPDPAANRHQLEHLLQLMALPNLTLRVVPLDTQLPVQPSASFALYDQAGYLDSLTEGAQLTGTSLGGHVSLMQRLSDASVDGRQTRSIIEAALGRL</sequence>
<feature type="domain" description="DUF5753" evidence="1">
    <location>
        <begin position="109"/>
        <end position="272"/>
    </location>
</feature>
<organism evidence="2 3">
    <name type="scientific">Paractinoplanes ferrugineus</name>
    <dbReference type="NCBI Taxonomy" id="113564"/>
    <lineage>
        <taxon>Bacteria</taxon>
        <taxon>Bacillati</taxon>
        <taxon>Actinomycetota</taxon>
        <taxon>Actinomycetes</taxon>
        <taxon>Micromonosporales</taxon>
        <taxon>Micromonosporaceae</taxon>
        <taxon>Paractinoplanes</taxon>
    </lineage>
</organism>
<dbReference type="AlphaFoldDB" id="A0A919J9U8"/>
<reference evidence="2" key="1">
    <citation type="submission" date="2021-01" db="EMBL/GenBank/DDBJ databases">
        <title>Whole genome shotgun sequence of Actinoplanes ferrugineus NBRC 15555.</title>
        <authorList>
            <person name="Komaki H."/>
            <person name="Tamura T."/>
        </authorList>
    </citation>
    <scope>NUCLEOTIDE SEQUENCE</scope>
    <source>
        <strain evidence="2">NBRC 15555</strain>
    </source>
</reference>
<name>A0A919J9U8_9ACTN</name>
<dbReference type="Proteomes" id="UP000598174">
    <property type="component" value="Unassembled WGS sequence"/>
</dbReference>
<keyword evidence="3" id="KW-1185">Reference proteome</keyword>
<evidence type="ECO:0000313" key="3">
    <source>
        <dbReference type="Proteomes" id="UP000598174"/>
    </source>
</evidence>
<dbReference type="CDD" id="cd00093">
    <property type="entry name" value="HTH_XRE"/>
    <property type="match status" value="1"/>
</dbReference>
<evidence type="ECO:0000313" key="2">
    <source>
        <dbReference type="EMBL" id="GIE16808.1"/>
    </source>
</evidence>
<dbReference type="Pfam" id="PF13560">
    <property type="entry name" value="HTH_31"/>
    <property type="match status" value="1"/>
</dbReference>
<protein>
    <recommendedName>
        <fullName evidence="1">DUF5753 domain-containing protein</fullName>
    </recommendedName>
</protein>
<dbReference type="InterPro" id="IPR043917">
    <property type="entry name" value="DUF5753"/>
</dbReference>
<accession>A0A919J9U8</accession>
<comment type="caution">
    <text evidence="2">The sequence shown here is derived from an EMBL/GenBank/DDBJ whole genome shotgun (WGS) entry which is preliminary data.</text>
</comment>
<dbReference type="RefSeq" id="WP_203823127.1">
    <property type="nucleotide sequence ID" value="NZ_BAAABP010000005.1"/>
</dbReference>
<gene>
    <name evidence="2" type="ORF">Afe05nite_86480</name>
</gene>